<dbReference type="Proteomes" id="UP000466785">
    <property type="component" value="Chromosome"/>
</dbReference>
<gene>
    <name evidence="3" type="ORF">MPOR_24550</name>
</gene>
<dbReference type="KEGG" id="mpof:MPOR_24550"/>
<protein>
    <recommendedName>
        <fullName evidence="2">Low molecular weight protein antigen 6 PH domain-containing protein</fullName>
    </recommendedName>
</protein>
<dbReference type="AlphaFoldDB" id="A0A6N4VAH9"/>
<dbReference type="EMBL" id="AP022570">
    <property type="protein sequence ID" value="BBX51429.1"/>
    <property type="molecule type" value="Genomic_DNA"/>
</dbReference>
<reference evidence="3 4" key="1">
    <citation type="journal article" date="2019" name="Emerg. Microbes Infect.">
        <title>Comprehensive subspecies identification of 175 nontuberculous mycobacteria species based on 7547 genomic profiles.</title>
        <authorList>
            <person name="Matsumoto Y."/>
            <person name="Kinjo T."/>
            <person name="Motooka D."/>
            <person name="Nabeya D."/>
            <person name="Jung N."/>
            <person name="Uechi K."/>
            <person name="Horii T."/>
            <person name="Iida T."/>
            <person name="Fujita J."/>
            <person name="Nakamura S."/>
        </authorList>
    </citation>
    <scope>NUCLEOTIDE SEQUENCE [LARGE SCALE GENOMIC DNA]</scope>
    <source>
        <strain evidence="3 4">JCM 12603</strain>
    </source>
</reference>
<evidence type="ECO:0000256" key="1">
    <source>
        <dbReference type="SAM" id="Phobius"/>
    </source>
</evidence>
<keyword evidence="1" id="KW-0472">Membrane</keyword>
<dbReference type="InterPro" id="IPR019692">
    <property type="entry name" value="CFP-6_PH"/>
</dbReference>
<evidence type="ECO:0000313" key="3">
    <source>
        <dbReference type="EMBL" id="BBX51429.1"/>
    </source>
</evidence>
<feature type="transmembrane region" description="Helical" evidence="1">
    <location>
        <begin position="45"/>
        <end position="63"/>
    </location>
</feature>
<evidence type="ECO:0000259" key="2">
    <source>
        <dbReference type="Pfam" id="PF10756"/>
    </source>
</evidence>
<dbReference type="RefSeq" id="WP_179967600.1">
    <property type="nucleotide sequence ID" value="NZ_AP022570.1"/>
</dbReference>
<organism evidence="3 4">
    <name type="scientific">Mycolicibacterium poriferae</name>
    <dbReference type="NCBI Taxonomy" id="39694"/>
    <lineage>
        <taxon>Bacteria</taxon>
        <taxon>Bacillati</taxon>
        <taxon>Actinomycetota</taxon>
        <taxon>Actinomycetes</taxon>
        <taxon>Mycobacteriales</taxon>
        <taxon>Mycobacteriaceae</taxon>
        <taxon>Mycolicibacterium</taxon>
    </lineage>
</organism>
<feature type="domain" description="Low molecular weight protein antigen 6 PH" evidence="2">
    <location>
        <begin position="62"/>
        <end position="132"/>
    </location>
</feature>
<feature type="transmembrane region" description="Helical" evidence="1">
    <location>
        <begin position="20"/>
        <end position="39"/>
    </location>
</feature>
<keyword evidence="4" id="KW-1185">Reference proteome</keyword>
<sequence length="135" mass="14359">MGTPSAPGSASESTPVVIKISPMAHIAVLILAFAMLSIVLAGPPWWALLLLIPVFASVAIVRYRTVADRDGVTARTLLSSRAVRWDEIAGLRFGRRAWALARLHDGTEVSLPAVTFATLPLLTAASDGRVPNPYS</sequence>
<keyword evidence="1" id="KW-1133">Transmembrane helix</keyword>
<evidence type="ECO:0000313" key="4">
    <source>
        <dbReference type="Proteomes" id="UP000466785"/>
    </source>
</evidence>
<dbReference type="Pfam" id="PF10756">
    <property type="entry name" value="bPH_6"/>
    <property type="match status" value="1"/>
</dbReference>
<name>A0A6N4VAH9_9MYCO</name>
<accession>A0A6N4VAH9</accession>
<keyword evidence="1" id="KW-0812">Transmembrane</keyword>
<proteinExistence type="predicted"/>